<dbReference type="EMBL" id="CACVBM020001129">
    <property type="protein sequence ID" value="CAA7032833.1"/>
    <property type="molecule type" value="Genomic_DNA"/>
</dbReference>
<dbReference type="PANTHER" id="PTHR24414:SF161">
    <property type="entry name" value="F-BOX DOMAIN-CONTAINING PROTEIN"/>
    <property type="match status" value="1"/>
</dbReference>
<accession>A0A6D2IZ67</accession>
<organism evidence="1 2">
    <name type="scientific">Microthlaspi erraticum</name>
    <dbReference type="NCBI Taxonomy" id="1685480"/>
    <lineage>
        <taxon>Eukaryota</taxon>
        <taxon>Viridiplantae</taxon>
        <taxon>Streptophyta</taxon>
        <taxon>Embryophyta</taxon>
        <taxon>Tracheophyta</taxon>
        <taxon>Spermatophyta</taxon>
        <taxon>Magnoliopsida</taxon>
        <taxon>eudicotyledons</taxon>
        <taxon>Gunneridae</taxon>
        <taxon>Pentapetalae</taxon>
        <taxon>rosids</taxon>
        <taxon>malvids</taxon>
        <taxon>Brassicales</taxon>
        <taxon>Brassicaceae</taxon>
        <taxon>Coluteocarpeae</taxon>
        <taxon>Microthlaspi</taxon>
    </lineage>
</organism>
<gene>
    <name evidence="1" type="ORF">MERR_LOCUS20068</name>
</gene>
<dbReference type="Gene3D" id="2.120.10.80">
    <property type="entry name" value="Kelch-type beta propeller"/>
    <property type="match status" value="1"/>
</dbReference>
<evidence type="ECO:0000313" key="1">
    <source>
        <dbReference type="EMBL" id="CAA7032833.1"/>
    </source>
</evidence>
<evidence type="ECO:0008006" key="3">
    <source>
        <dbReference type="Google" id="ProtNLM"/>
    </source>
</evidence>
<dbReference type="InterPro" id="IPR015915">
    <property type="entry name" value="Kelch-typ_b-propeller"/>
</dbReference>
<dbReference type="PANTHER" id="PTHR24414">
    <property type="entry name" value="F-BOX/KELCH-REPEAT PROTEIN SKIP4"/>
    <property type="match status" value="1"/>
</dbReference>
<comment type="caution">
    <text evidence="1">The sequence shown here is derived from an EMBL/GenBank/DDBJ whole genome shotgun (WGS) entry which is preliminary data.</text>
</comment>
<proteinExistence type="predicted"/>
<dbReference type="Proteomes" id="UP000467841">
    <property type="component" value="Unassembled WGS sequence"/>
</dbReference>
<name>A0A6D2IZ67_9BRAS</name>
<dbReference type="InterPro" id="IPR050354">
    <property type="entry name" value="F-box/kelch-repeat_ARATH"/>
</dbReference>
<reference evidence="1" key="1">
    <citation type="submission" date="2020-01" db="EMBL/GenBank/DDBJ databases">
        <authorList>
            <person name="Mishra B."/>
        </authorList>
    </citation>
    <scope>NUCLEOTIDE SEQUENCE [LARGE SCALE GENOMIC DNA]</scope>
</reference>
<evidence type="ECO:0000313" key="2">
    <source>
        <dbReference type="Proteomes" id="UP000467841"/>
    </source>
</evidence>
<dbReference type="AlphaFoldDB" id="A0A6D2IZ67"/>
<keyword evidence="2" id="KW-1185">Reference proteome</keyword>
<dbReference type="SUPFAM" id="SSF117281">
    <property type="entry name" value="Kelch motif"/>
    <property type="match status" value="1"/>
</dbReference>
<sequence length="142" mass="16306">MNWGEVFDLKTQTWKPLPSPNDDRFDPNDHVGLVLGGRLYVISKRKTYVYDRGIWEETRELGLDLVSGLVPGLCLWDVISRKHWCVIENGVFKVHGGSKYIWYYDLSCGKWSKVVRGFGGLYSKIADDHSRTIQLVNNGGNW</sequence>
<protein>
    <recommendedName>
        <fullName evidence="3">F-box associated domain-containing protein</fullName>
    </recommendedName>
</protein>